<dbReference type="AlphaFoldDB" id="A0A929G191"/>
<dbReference type="EMBL" id="JADEYC010000032">
    <property type="protein sequence ID" value="MBE9376074.1"/>
    <property type="molecule type" value="Genomic_DNA"/>
</dbReference>
<dbReference type="Proteomes" id="UP000598360">
    <property type="component" value="Unassembled WGS sequence"/>
</dbReference>
<comment type="caution">
    <text evidence="2">The sequence shown here is derived from an EMBL/GenBank/DDBJ whole genome shotgun (WGS) entry which is preliminary data.</text>
</comment>
<proteinExistence type="predicted"/>
<evidence type="ECO:0008006" key="4">
    <source>
        <dbReference type="Google" id="ProtNLM"/>
    </source>
</evidence>
<feature type="region of interest" description="Disordered" evidence="1">
    <location>
        <begin position="81"/>
        <end position="102"/>
    </location>
</feature>
<accession>A0A929G191</accession>
<evidence type="ECO:0000313" key="3">
    <source>
        <dbReference type="Proteomes" id="UP000598360"/>
    </source>
</evidence>
<reference evidence="2" key="1">
    <citation type="submission" date="2020-10" db="EMBL/GenBank/DDBJ databases">
        <title>Diversity and distribution of actinomycetes associated with coral in the coast of Hainan.</title>
        <authorList>
            <person name="Li F."/>
        </authorList>
    </citation>
    <scope>NUCLEOTIDE SEQUENCE</scope>
    <source>
        <strain evidence="2">HNM0983</strain>
    </source>
</reference>
<gene>
    <name evidence="2" type="ORF">IQ251_16605</name>
</gene>
<organism evidence="2 3">
    <name type="scientific">Saccharopolyspora montiporae</name>
    <dbReference type="NCBI Taxonomy" id="2781240"/>
    <lineage>
        <taxon>Bacteria</taxon>
        <taxon>Bacillati</taxon>
        <taxon>Actinomycetota</taxon>
        <taxon>Actinomycetes</taxon>
        <taxon>Pseudonocardiales</taxon>
        <taxon>Pseudonocardiaceae</taxon>
        <taxon>Saccharopolyspora</taxon>
    </lineage>
</organism>
<sequence>MTDGRVTIRELTHESRKVFDRLQHERRLVITNAGRVVGVLNAPDPDETQLDEWAAAGQAPADWRDRQQGLRSFLAHASVRTSPAGQRAGSAAVLAEREETDR</sequence>
<protein>
    <recommendedName>
        <fullName evidence="4">Antitoxin</fullName>
    </recommendedName>
</protein>
<dbReference type="RefSeq" id="WP_193929524.1">
    <property type="nucleotide sequence ID" value="NZ_JADEYC010000032.1"/>
</dbReference>
<keyword evidence="3" id="KW-1185">Reference proteome</keyword>
<name>A0A929G191_9PSEU</name>
<evidence type="ECO:0000256" key="1">
    <source>
        <dbReference type="SAM" id="MobiDB-lite"/>
    </source>
</evidence>
<evidence type="ECO:0000313" key="2">
    <source>
        <dbReference type="EMBL" id="MBE9376074.1"/>
    </source>
</evidence>